<keyword evidence="3" id="KW-1185">Reference proteome</keyword>
<feature type="region of interest" description="Disordered" evidence="1">
    <location>
        <begin position="1"/>
        <end position="25"/>
    </location>
</feature>
<reference evidence="2 3" key="1">
    <citation type="journal article" date="2014" name="BMC Genomics">
        <title>Comparative genome sequencing reveals chemotype-specific gene clusters in the toxigenic black mold Stachybotrys.</title>
        <authorList>
            <person name="Semeiks J."/>
            <person name="Borek D."/>
            <person name="Otwinowski Z."/>
            <person name="Grishin N.V."/>
        </authorList>
    </citation>
    <scope>NUCLEOTIDE SEQUENCE [LARGE SCALE GENOMIC DNA]</scope>
    <source>
        <strain evidence="3">CBS 109288 / IBT 7711</strain>
    </source>
</reference>
<accession>A0A084AIU7</accession>
<feature type="compositionally biased region" description="Polar residues" evidence="1">
    <location>
        <begin position="1"/>
        <end position="15"/>
    </location>
</feature>
<dbReference type="HOGENOM" id="CLU_2401105_0_0_1"/>
<evidence type="ECO:0000256" key="1">
    <source>
        <dbReference type="SAM" id="MobiDB-lite"/>
    </source>
</evidence>
<evidence type="ECO:0000313" key="2">
    <source>
        <dbReference type="EMBL" id="KEY65226.1"/>
    </source>
</evidence>
<sequence length="93" mass="9833">MQMENVNSACWTPGSSAIPDNVRDTLPPSTSYKTLRQSWVTLDRSSGDSSSALQGVFKGAEGAASAASEYNGDQSWHCVDLAVGAMFVTRAMA</sequence>
<dbReference type="Proteomes" id="UP000028045">
    <property type="component" value="Unassembled WGS sequence"/>
</dbReference>
<dbReference type="AlphaFoldDB" id="A0A084AIU7"/>
<name>A0A084AIU7_STACB</name>
<dbReference type="EMBL" id="KL648707">
    <property type="protein sequence ID" value="KEY65226.1"/>
    <property type="molecule type" value="Genomic_DNA"/>
</dbReference>
<evidence type="ECO:0000313" key="3">
    <source>
        <dbReference type="Proteomes" id="UP000028045"/>
    </source>
</evidence>
<organism evidence="2 3">
    <name type="scientific">Stachybotrys chartarum (strain CBS 109288 / IBT 7711)</name>
    <name type="common">Toxic black mold</name>
    <name type="synonym">Stilbospora chartarum</name>
    <dbReference type="NCBI Taxonomy" id="1280523"/>
    <lineage>
        <taxon>Eukaryota</taxon>
        <taxon>Fungi</taxon>
        <taxon>Dikarya</taxon>
        <taxon>Ascomycota</taxon>
        <taxon>Pezizomycotina</taxon>
        <taxon>Sordariomycetes</taxon>
        <taxon>Hypocreomycetidae</taxon>
        <taxon>Hypocreales</taxon>
        <taxon>Stachybotryaceae</taxon>
        <taxon>Stachybotrys</taxon>
    </lineage>
</organism>
<gene>
    <name evidence="2" type="ORF">S7711_11311</name>
</gene>
<protein>
    <submittedName>
        <fullName evidence="2">Uncharacterized protein</fullName>
    </submittedName>
</protein>
<proteinExistence type="predicted"/>